<dbReference type="PROSITE" id="PS50949">
    <property type="entry name" value="HTH_GNTR"/>
    <property type="match status" value="1"/>
</dbReference>
<evidence type="ECO:0000313" key="7">
    <source>
        <dbReference type="EMBL" id="GAA4805397.1"/>
    </source>
</evidence>
<evidence type="ECO:0000256" key="2">
    <source>
        <dbReference type="ARBA" id="ARBA00023125"/>
    </source>
</evidence>
<dbReference type="Proteomes" id="UP001500928">
    <property type="component" value="Unassembled WGS sequence"/>
</dbReference>
<dbReference type="SUPFAM" id="SSF46689">
    <property type="entry name" value="Homeodomain-like"/>
    <property type="match status" value="1"/>
</dbReference>
<dbReference type="InterPro" id="IPR009057">
    <property type="entry name" value="Homeodomain-like_sf"/>
</dbReference>
<feature type="DNA-binding region" description="H-T-H motif" evidence="4">
    <location>
        <begin position="113"/>
        <end position="132"/>
    </location>
</feature>
<dbReference type="Gene3D" id="1.10.10.10">
    <property type="entry name" value="Winged helix-like DNA-binding domain superfamily/Winged helix DNA-binding domain"/>
    <property type="match status" value="1"/>
</dbReference>
<keyword evidence="8" id="KW-1185">Reference proteome</keyword>
<gene>
    <name evidence="7" type="ORF">GCM10023200_48520</name>
</gene>
<evidence type="ECO:0000259" key="5">
    <source>
        <dbReference type="PROSITE" id="PS50949"/>
    </source>
</evidence>
<evidence type="ECO:0000256" key="1">
    <source>
        <dbReference type="ARBA" id="ARBA00023015"/>
    </source>
</evidence>
<dbReference type="InterPro" id="IPR004111">
    <property type="entry name" value="Repressor_TetR_C"/>
</dbReference>
<evidence type="ECO:0000256" key="4">
    <source>
        <dbReference type="PROSITE-ProRule" id="PRU00335"/>
    </source>
</evidence>
<dbReference type="InterPro" id="IPR036388">
    <property type="entry name" value="WH-like_DNA-bd_sf"/>
</dbReference>
<reference evidence="8" key="1">
    <citation type="journal article" date="2019" name="Int. J. Syst. Evol. Microbiol.">
        <title>The Global Catalogue of Microorganisms (GCM) 10K type strain sequencing project: providing services to taxonomists for standard genome sequencing and annotation.</title>
        <authorList>
            <consortium name="The Broad Institute Genomics Platform"/>
            <consortium name="The Broad Institute Genome Sequencing Center for Infectious Disease"/>
            <person name="Wu L."/>
            <person name="Ma J."/>
        </authorList>
    </citation>
    <scope>NUCLEOTIDE SEQUENCE [LARGE SCALE GENOMIC DNA]</scope>
    <source>
        <strain evidence="8">JCM 17979</strain>
    </source>
</reference>
<dbReference type="SUPFAM" id="SSF48498">
    <property type="entry name" value="Tetracyclin repressor-like, C-terminal domain"/>
    <property type="match status" value="1"/>
</dbReference>
<evidence type="ECO:0000259" key="6">
    <source>
        <dbReference type="PROSITE" id="PS50977"/>
    </source>
</evidence>
<keyword evidence="1" id="KW-0805">Transcription regulation</keyword>
<dbReference type="InterPro" id="IPR000524">
    <property type="entry name" value="Tscrpt_reg_HTH_GntR"/>
</dbReference>
<dbReference type="InterPro" id="IPR036271">
    <property type="entry name" value="Tet_transcr_reg_TetR-rel_C_sf"/>
</dbReference>
<dbReference type="SUPFAM" id="SSF46785">
    <property type="entry name" value="Winged helix' DNA-binding domain"/>
    <property type="match status" value="1"/>
</dbReference>
<dbReference type="InterPro" id="IPR050109">
    <property type="entry name" value="HTH-type_TetR-like_transc_reg"/>
</dbReference>
<dbReference type="Gene3D" id="1.10.357.10">
    <property type="entry name" value="Tetracycline Repressor, domain 2"/>
    <property type="match status" value="1"/>
</dbReference>
<feature type="domain" description="HTH tetR-type" evidence="6">
    <location>
        <begin position="90"/>
        <end position="150"/>
    </location>
</feature>
<organism evidence="7 8">
    <name type="scientific">Actinomycetospora chlora</name>
    <dbReference type="NCBI Taxonomy" id="663608"/>
    <lineage>
        <taxon>Bacteria</taxon>
        <taxon>Bacillati</taxon>
        <taxon>Actinomycetota</taxon>
        <taxon>Actinomycetes</taxon>
        <taxon>Pseudonocardiales</taxon>
        <taxon>Pseudonocardiaceae</taxon>
        <taxon>Actinomycetospora</taxon>
    </lineage>
</organism>
<dbReference type="CDD" id="cd07377">
    <property type="entry name" value="WHTH_GntR"/>
    <property type="match status" value="1"/>
</dbReference>
<keyword evidence="3" id="KW-0804">Transcription</keyword>
<protein>
    <submittedName>
        <fullName evidence="7">GntR family transcriptional regulator</fullName>
    </submittedName>
</protein>
<dbReference type="PANTHER" id="PTHR30055:SF151">
    <property type="entry name" value="TRANSCRIPTIONAL REGULATORY PROTEIN"/>
    <property type="match status" value="1"/>
</dbReference>
<dbReference type="PANTHER" id="PTHR30055">
    <property type="entry name" value="HTH-TYPE TRANSCRIPTIONAL REGULATOR RUTR"/>
    <property type="match status" value="1"/>
</dbReference>
<dbReference type="EMBL" id="BAABHO010000050">
    <property type="protein sequence ID" value="GAA4805397.1"/>
    <property type="molecule type" value="Genomic_DNA"/>
</dbReference>
<proteinExistence type="predicted"/>
<dbReference type="Pfam" id="PF02909">
    <property type="entry name" value="TetR_C_1"/>
    <property type="match status" value="1"/>
</dbReference>
<dbReference type="PROSITE" id="PS50977">
    <property type="entry name" value="HTH_TETR_2"/>
    <property type="match status" value="1"/>
</dbReference>
<comment type="caution">
    <text evidence="7">The sequence shown here is derived from an EMBL/GenBank/DDBJ whole genome shotgun (WGS) entry which is preliminary data.</text>
</comment>
<dbReference type="Gene3D" id="1.10.10.60">
    <property type="entry name" value="Homeodomain-like"/>
    <property type="match status" value="1"/>
</dbReference>
<dbReference type="Pfam" id="PF00392">
    <property type="entry name" value="GntR"/>
    <property type="match status" value="1"/>
</dbReference>
<feature type="domain" description="HTH gntR-type" evidence="5">
    <location>
        <begin position="9"/>
        <end position="77"/>
    </location>
</feature>
<dbReference type="InterPro" id="IPR036390">
    <property type="entry name" value="WH_DNA-bd_sf"/>
</dbReference>
<name>A0ABP9CAI9_9PSEU</name>
<keyword evidence="2 4" id="KW-0238">DNA-binding</keyword>
<evidence type="ECO:0000313" key="8">
    <source>
        <dbReference type="Proteomes" id="UP001500928"/>
    </source>
</evidence>
<accession>A0ABP9CAI9</accession>
<dbReference type="RefSeq" id="WP_345421738.1">
    <property type="nucleotide sequence ID" value="NZ_BAABHO010000050.1"/>
</dbReference>
<dbReference type="InterPro" id="IPR001647">
    <property type="entry name" value="HTH_TetR"/>
</dbReference>
<sequence>MPGQSAQGELPSDRVVAALRARIVDGGLAPGDRVPSTRALAVEHGVALSTAARALTLLRDAGWVRTVPRVGSVVADPRGGEPVRPRRGGTPTREDVAAVAVELADVDGLVTLSMRRVAAAFGVPTMSLYRIVRGKDDLVVGMIDTVFASAALPAGTGPARARLEALARRQWRLHRRHPWLARALSLSRPQASPALLRFAEAELAALEAVVDDPITRFDLHIAITSFVRGMAVELAAELDAEADTGIDADTWAGQDTTLHEHLRRHGGPALRRVGDYPFDLQRIFDTGLRALLDGVTISS</sequence>
<dbReference type="SMART" id="SM00345">
    <property type="entry name" value="HTH_GNTR"/>
    <property type="match status" value="1"/>
</dbReference>
<evidence type="ECO:0000256" key="3">
    <source>
        <dbReference type="ARBA" id="ARBA00023163"/>
    </source>
</evidence>